<feature type="region of interest" description="Disordered" evidence="1">
    <location>
        <begin position="1"/>
        <end position="31"/>
    </location>
</feature>
<gene>
    <name evidence="2" type="ORF">ACFQJ6_15785</name>
</gene>
<reference evidence="2 3" key="1">
    <citation type="journal article" date="2019" name="Int. J. Syst. Evol. Microbiol.">
        <title>The Global Catalogue of Microorganisms (GCM) 10K type strain sequencing project: providing services to taxonomists for standard genome sequencing and annotation.</title>
        <authorList>
            <consortium name="The Broad Institute Genomics Platform"/>
            <consortium name="The Broad Institute Genome Sequencing Center for Infectious Disease"/>
            <person name="Wu L."/>
            <person name="Ma J."/>
        </authorList>
    </citation>
    <scope>NUCLEOTIDE SEQUENCE [LARGE SCALE GENOMIC DNA]</scope>
    <source>
        <strain evidence="2 3">DT72</strain>
    </source>
</reference>
<sequence>MGAPEEHAAAERAERERLQSDDVSTSGVSTDSQPYYYGPLYVYKDGDQLVRTGPINVGWRRYLGMDAGEVDSKMYNQADWNGYWEGFAGDRYVLLDNGTTMKKQDVHASKPTGLSSQWHGRLYNLPTDESDDYAVVCQAHHDPECHCYSDWDFADSRRKFLDVWDSNIDDGYYLTDNVDVYNGTGYSDDESSNGLFGVVY</sequence>
<evidence type="ECO:0000313" key="3">
    <source>
        <dbReference type="Proteomes" id="UP001596407"/>
    </source>
</evidence>
<dbReference type="RefSeq" id="WP_382210021.1">
    <property type="nucleotide sequence ID" value="NZ_JBHSZH010000005.1"/>
</dbReference>
<dbReference type="EMBL" id="JBHSZH010000005">
    <property type="protein sequence ID" value="MFC7081348.1"/>
    <property type="molecule type" value="Genomic_DNA"/>
</dbReference>
<dbReference type="AlphaFoldDB" id="A0ABD5WMF6"/>
<evidence type="ECO:0000256" key="1">
    <source>
        <dbReference type="SAM" id="MobiDB-lite"/>
    </source>
</evidence>
<feature type="compositionally biased region" description="Low complexity" evidence="1">
    <location>
        <begin position="21"/>
        <end position="31"/>
    </location>
</feature>
<name>A0ABD5WMF6_9EURY</name>
<organism evidence="2 3">
    <name type="scientific">Halorussus caseinilyticus</name>
    <dbReference type="NCBI Taxonomy" id="3034025"/>
    <lineage>
        <taxon>Archaea</taxon>
        <taxon>Methanobacteriati</taxon>
        <taxon>Methanobacteriota</taxon>
        <taxon>Stenosarchaea group</taxon>
        <taxon>Halobacteria</taxon>
        <taxon>Halobacteriales</taxon>
        <taxon>Haladaptataceae</taxon>
        <taxon>Halorussus</taxon>
    </lineage>
</organism>
<dbReference type="Proteomes" id="UP001596407">
    <property type="component" value="Unassembled WGS sequence"/>
</dbReference>
<feature type="compositionally biased region" description="Basic and acidic residues" evidence="1">
    <location>
        <begin position="1"/>
        <end position="20"/>
    </location>
</feature>
<protein>
    <submittedName>
        <fullName evidence="2">Uncharacterized protein</fullName>
    </submittedName>
</protein>
<accession>A0ABD5WMF6</accession>
<proteinExistence type="predicted"/>
<keyword evidence="3" id="KW-1185">Reference proteome</keyword>
<comment type="caution">
    <text evidence="2">The sequence shown here is derived from an EMBL/GenBank/DDBJ whole genome shotgun (WGS) entry which is preliminary data.</text>
</comment>
<evidence type="ECO:0000313" key="2">
    <source>
        <dbReference type="EMBL" id="MFC7081348.1"/>
    </source>
</evidence>